<keyword evidence="2" id="KW-1185">Reference proteome</keyword>
<evidence type="ECO:0000313" key="1">
    <source>
        <dbReference type="EMBL" id="KAI5664454.1"/>
    </source>
</evidence>
<reference evidence="2" key="1">
    <citation type="journal article" date="2023" name="Nat. Plants">
        <title>Single-cell RNA sequencing provides a high-resolution roadmap for understanding the multicellular compartmentation of specialized metabolism.</title>
        <authorList>
            <person name="Sun S."/>
            <person name="Shen X."/>
            <person name="Li Y."/>
            <person name="Li Y."/>
            <person name="Wang S."/>
            <person name="Li R."/>
            <person name="Zhang H."/>
            <person name="Shen G."/>
            <person name="Guo B."/>
            <person name="Wei J."/>
            <person name="Xu J."/>
            <person name="St-Pierre B."/>
            <person name="Chen S."/>
            <person name="Sun C."/>
        </authorList>
    </citation>
    <scope>NUCLEOTIDE SEQUENCE [LARGE SCALE GENOMIC DNA]</scope>
</reference>
<evidence type="ECO:0000313" key="2">
    <source>
        <dbReference type="Proteomes" id="UP001060085"/>
    </source>
</evidence>
<comment type="caution">
    <text evidence="1">The sequence shown here is derived from an EMBL/GenBank/DDBJ whole genome shotgun (WGS) entry which is preliminary data.</text>
</comment>
<name>A0ACC0AWF2_CATRO</name>
<dbReference type="Proteomes" id="UP001060085">
    <property type="component" value="Linkage Group LG05"/>
</dbReference>
<proteinExistence type="predicted"/>
<protein>
    <submittedName>
        <fullName evidence="1">Uncharacterized protein</fullName>
    </submittedName>
</protein>
<sequence>MDTTVFNCYSIAFELSYQSQFKYSDGKVRCFQFCLGLPVRIIPQIPLFTSVAFEEAKNRIKKMVARKFLVHHQSSVFDVDYDTDDGFEVLQFQLFSLTSVTPDQQKILGGEDDRVLSDDSDLSTISDKLKLVSIDEETKEEEKGKAEDEFAKSDEELARMLQAEEEALMMQQFVANENKDQIEQRIRPYIDQVLMYEDAQRQDEARKTVPVDKLEEKALLALAREGNSKPTKSEQDHAFLLQLLFWFKQSFRWVNAPPCENCGNETVNQGMGVANPSETRYGASRIELYRCNSCSSITRFPRYNDPIKLLETRKGRCGEWANCFTLYCRAFNYDSRLVLDFTDHVWTECFSPSLGRWMHLDPCEGIYDNPLLYEKGWNKKLNYVIAVARDGVYDVTKRYTRKWHEVLSRRNLTTEPALSNVLSNMTRECRKSLTSQLLSALEERDRNEAESLERDLYSKNDTSISLPGRQSGDKEWRMSRSEFGSDSLSSSSCPVRKCVDEHVTNIYNAFFPLMSKFVEQSCSKSEAAELIMLFRKILVELKNSPFKTRRTSINAISLSQQFMKFLPSFSQLLDALSLKTVSEVNGRINISLASEPVKTSIGLPVVFHALDDLIYNVNHCNKLDKSLLSWPLLKLNRICCGLVLASGEELPFGIATSAFDGTRMSKWEEPNGATGCWIMYQVFDNQIHDLVAYELMSANDAPERDPKDWVVEGSQDGGLIWHELDKQTSQIFEERFQRKTFKIRSPGFLANAFRLRFIAVRDSKATSRFQIGNIDLYSTNT</sequence>
<dbReference type="EMBL" id="CM044705">
    <property type="protein sequence ID" value="KAI5664454.1"/>
    <property type="molecule type" value="Genomic_DNA"/>
</dbReference>
<gene>
    <name evidence="1" type="ORF">M9H77_23777</name>
</gene>
<accession>A0ACC0AWF2</accession>
<organism evidence="1 2">
    <name type="scientific">Catharanthus roseus</name>
    <name type="common">Madagascar periwinkle</name>
    <name type="synonym">Vinca rosea</name>
    <dbReference type="NCBI Taxonomy" id="4058"/>
    <lineage>
        <taxon>Eukaryota</taxon>
        <taxon>Viridiplantae</taxon>
        <taxon>Streptophyta</taxon>
        <taxon>Embryophyta</taxon>
        <taxon>Tracheophyta</taxon>
        <taxon>Spermatophyta</taxon>
        <taxon>Magnoliopsida</taxon>
        <taxon>eudicotyledons</taxon>
        <taxon>Gunneridae</taxon>
        <taxon>Pentapetalae</taxon>
        <taxon>asterids</taxon>
        <taxon>lamiids</taxon>
        <taxon>Gentianales</taxon>
        <taxon>Apocynaceae</taxon>
        <taxon>Rauvolfioideae</taxon>
        <taxon>Vinceae</taxon>
        <taxon>Catharanthinae</taxon>
        <taxon>Catharanthus</taxon>
    </lineage>
</organism>